<accession>A0A3N6RMU9</accession>
<evidence type="ECO:0000313" key="3">
    <source>
        <dbReference type="Proteomes" id="UP000712281"/>
    </source>
</evidence>
<protein>
    <submittedName>
        <fullName evidence="2">Uncharacterized protein</fullName>
    </submittedName>
</protein>
<dbReference type="AlphaFoldDB" id="A0A3N6RMU9"/>
<dbReference type="Proteomes" id="UP000712281">
    <property type="component" value="Unassembled WGS sequence"/>
</dbReference>
<reference evidence="2" key="1">
    <citation type="submission" date="2019-12" db="EMBL/GenBank/DDBJ databases">
        <title>Genome sequencing and annotation of Brassica cretica.</title>
        <authorList>
            <person name="Studholme D.J."/>
            <person name="Sarris P.F."/>
        </authorList>
    </citation>
    <scope>NUCLEOTIDE SEQUENCE</scope>
    <source>
        <strain evidence="2">PFS-001/15</strain>
        <tissue evidence="2">Leaf</tissue>
    </source>
</reference>
<name>A0A3N6RMU9_BRACR</name>
<gene>
    <name evidence="2" type="ORF">F2Q68_00004516</name>
</gene>
<sequence length="435" mass="48951">MPRSTRSNKEQTLLFSDPARLERSIHKEKCTASIDNNTRSSTDTRFPPSTKTTLPSTALTHPTSIDIPHRTSIDTEPRDMVVTIVLIKDMTGNRHDQEGHLRNAVGQKIDDQGAEGDFQVESTMSISGSHRCRPIETDEHRSTCYTQHRSTEEVASCATVRILTHEEFAAKHPLLLRKTFMATVGAVCNMQTIQLCLILINPYVYYDPVRIVKPQTSKTGVNIRFIAACYCEFEAEYETKYEASIDSRVTHRSTLITHQIPRDPESQARAMHGRILNISKEDIAEVIAMNGPKKFMDTQNRVEDPPSINKTVAPSIDEQDTYSKAEVDELVADIYRAMRTADDYHSKSLDDVYYPFDNSISWLTTRTDEMKQDIAMIQEQHAVGAGASKSIAYHIQPSIDASTRTSIDANLRHSKIGYKHSPIGLMVSTTRSVMT</sequence>
<feature type="region of interest" description="Disordered" evidence="1">
    <location>
        <begin position="33"/>
        <end position="54"/>
    </location>
</feature>
<proteinExistence type="predicted"/>
<comment type="caution">
    <text evidence="2">The sequence shown here is derived from an EMBL/GenBank/DDBJ whole genome shotgun (WGS) entry which is preliminary data.</text>
</comment>
<organism evidence="2 3">
    <name type="scientific">Brassica cretica</name>
    <name type="common">Mustard</name>
    <dbReference type="NCBI Taxonomy" id="69181"/>
    <lineage>
        <taxon>Eukaryota</taxon>
        <taxon>Viridiplantae</taxon>
        <taxon>Streptophyta</taxon>
        <taxon>Embryophyta</taxon>
        <taxon>Tracheophyta</taxon>
        <taxon>Spermatophyta</taxon>
        <taxon>Magnoliopsida</taxon>
        <taxon>eudicotyledons</taxon>
        <taxon>Gunneridae</taxon>
        <taxon>Pentapetalae</taxon>
        <taxon>rosids</taxon>
        <taxon>malvids</taxon>
        <taxon>Brassicales</taxon>
        <taxon>Brassicaceae</taxon>
        <taxon>Brassiceae</taxon>
        <taxon>Brassica</taxon>
    </lineage>
</organism>
<evidence type="ECO:0000313" key="2">
    <source>
        <dbReference type="EMBL" id="KAF2579004.1"/>
    </source>
</evidence>
<dbReference type="EMBL" id="QGKW02001660">
    <property type="protein sequence ID" value="KAF2579004.1"/>
    <property type="molecule type" value="Genomic_DNA"/>
</dbReference>
<evidence type="ECO:0000256" key="1">
    <source>
        <dbReference type="SAM" id="MobiDB-lite"/>
    </source>
</evidence>